<proteinExistence type="predicted"/>
<dbReference type="OrthoDB" id="529273at2759"/>
<dbReference type="InterPro" id="IPR049625">
    <property type="entry name" value="Glyco_transf_61_cat"/>
</dbReference>
<dbReference type="PANTHER" id="PTHR20961">
    <property type="entry name" value="GLYCOSYLTRANSFERASE"/>
    <property type="match status" value="1"/>
</dbReference>
<keyword evidence="5" id="KW-0812">Transmembrane</keyword>
<dbReference type="RefSeq" id="XP_014155055.1">
    <property type="nucleotide sequence ID" value="XM_014299580.1"/>
</dbReference>
<keyword evidence="5" id="KW-1133">Transmembrane helix</keyword>
<feature type="transmembrane region" description="Helical" evidence="5">
    <location>
        <begin position="12"/>
        <end position="30"/>
    </location>
</feature>
<gene>
    <name evidence="7" type="ORF">SARC_06505</name>
</gene>
<evidence type="ECO:0000256" key="3">
    <source>
        <dbReference type="ARBA" id="ARBA00023180"/>
    </source>
</evidence>
<keyword evidence="3" id="KW-0325">Glycoprotein</keyword>
<dbReference type="EMBL" id="KQ242063">
    <property type="protein sequence ID" value="KNC81153.1"/>
    <property type="molecule type" value="Genomic_DNA"/>
</dbReference>
<keyword evidence="2" id="KW-0808">Transferase</keyword>
<feature type="compositionally biased region" description="Basic and acidic residues" evidence="4">
    <location>
        <begin position="550"/>
        <end position="559"/>
    </location>
</feature>
<dbReference type="InterPro" id="IPR007657">
    <property type="entry name" value="Glycosyltransferase_61"/>
</dbReference>
<sequence>MKAISSFSFLKVVRAVVTVAAVVAVQMVVFNGRDVRQLFTSTQVRTIKSQEKFGILPSGRVTMTTLDRMGEAKVECEHDVCVFENICVEKSAHKKVPEQWFTTSPLSNYEPLVFQVKDHTTSFKVELREATAQDVQMVKGTTVLFTVPTGNYFFNVLNAFSIWTSINKHVDLTAPQDHPNHGATAEDDPHDTRTHDHMHLVPPHTHTHTSSHASAYLLMALLRTRRVFAFPKSGAALLHRAIYHGHADNSVSGDHADDVIGHGGEPTDYGLPPAPTADASNYHATRRGDMDELYDVRESLFERSGGTGNGASGRVPEVACFSRAVVGMETRGAMLTGPQMEHADQSLAKAIQTRDTTKDPQRRSRIDRMLQIHHENFKYLPAFRDHLLRNLGLQDVAMEPKRVLLVSRDAPRFNTGKDQYRKILNRDEMIDVLESRGYTIHRVDFASMTVPEQIIEVRKANLYIGMHGAGMVNTMWLHPSACAIELHTYGFQKWGYEGLAQYLDQCYESWVNGREQDTRETWKSRLYEPSQRDYWRSRDQIVNAKEFEDTVKSAEEQLRQRQTRGENISQSQTDRNR</sequence>
<dbReference type="GO" id="GO:0016757">
    <property type="term" value="F:glycosyltransferase activity"/>
    <property type="evidence" value="ECO:0007669"/>
    <property type="project" value="UniProtKB-KW"/>
</dbReference>
<organism evidence="7 8">
    <name type="scientific">Sphaeroforma arctica JP610</name>
    <dbReference type="NCBI Taxonomy" id="667725"/>
    <lineage>
        <taxon>Eukaryota</taxon>
        <taxon>Ichthyosporea</taxon>
        <taxon>Ichthyophonida</taxon>
        <taxon>Sphaeroforma</taxon>
    </lineage>
</organism>
<feature type="domain" description="Glycosyltransferase 61 catalytic" evidence="6">
    <location>
        <begin position="375"/>
        <end position="483"/>
    </location>
</feature>
<keyword evidence="1" id="KW-0328">Glycosyltransferase</keyword>
<evidence type="ECO:0000256" key="1">
    <source>
        <dbReference type="ARBA" id="ARBA00022676"/>
    </source>
</evidence>
<dbReference type="Proteomes" id="UP000054560">
    <property type="component" value="Unassembled WGS sequence"/>
</dbReference>
<accession>A0A0L0FYX5</accession>
<evidence type="ECO:0000256" key="2">
    <source>
        <dbReference type="ARBA" id="ARBA00022679"/>
    </source>
</evidence>
<feature type="compositionally biased region" description="Polar residues" evidence="4">
    <location>
        <begin position="565"/>
        <end position="577"/>
    </location>
</feature>
<protein>
    <recommendedName>
        <fullName evidence="6">Glycosyltransferase 61 catalytic domain-containing protein</fullName>
    </recommendedName>
</protein>
<keyword evidence="8" id="KW-1185">Reference proteome</keyword>
<dbReference type="STRING" id="667725.A0A0L0FYX5"/>
<keyword evidence="5" id="KW-0472">Membrane</keyword>
<dbReference type="AlphaFoldDB" id="A0A0L0FYX5"/>
<evidence type="ECO:0000313" key="7">
    <source>
        <dbReference type="EMBL" id="KNC81153.1"/>
    </source>
</evidence>
<dbReference type="Pfam" id="PF04577">
    <property type="entry name" value="Glyco_transf_61"/>
    <property type="match status" value="1"/>
</dbReference>
<dbReference type="eggNOG" id="ENOG502SE2C">
    <property type="taxonomic scope" value="Eukaryota"/>
</dbReference>
<evidence type="ECO:0000313" key="8">
    <source>
        <dbReference type="Proteomes" id="UP000054560"/>
    </source>
</evidence>
<feature type="region of interest" description="Disordered" evidence="4">
    <location>
        <begin position="550"/>
        <end position="577"/>
    </location>
</feature>
<reference evidence="7 8" key="1">
    <citation type="submission" date="2011-02" db="EMBL/GenBank/DDBJ databases">
        <title>The Genome Sequence of Sphaeroforma arctica JP610.</title>
        <authorList>
            <consortium name="The Broad Institute Genome Sequencing Platform"/>
            <person name="Russ C."/>
            <person name="Cuomo C."/>
            <person name="Young S.K."/>
            <person name="Zeng Q."/>
            <person name="Gargeya S."/>
            <person name="Alvarado L."/>
            <person name="Berlin A."/>
            <person name="Chapman S.B."/>
            <person name="Chen Z."/>
            <person name="Freedman E."/>
            <person name="Gellesch M."/>
            <person name="Goldberg J."/>
            <person name="Griggs A."/>
            <person name="Gujja S."/>
            <person name="Heilman E."/>
            <person name="Heiman D."/>
            <person name="Howarth C."/>
            <person name="Mehta T."/>
            <person name="Neiman D."/>
            <person name="Pearson M."/>
            <person name="Roberts A."/>
            <person name="Saif S."/>
            <person name="Shea T."/>
            <person name="Shenoy N."/>
            <person name="Sisk P."/>
            <person name="Stolte C."/>
            <person name="Sykes S."/>
            <person name="White J."/>
            <person name="Yandava C."/>
            <person name="Burger G."/>
            <person name="Gray M.W."/>
            <person name="Holland P.W.H."/>
            <person name="King N."/>
            <person name="Lang F.B.F."/>
            <person name="Roger A.J."/>
            <person name="Ruiz-Trillo I."/>
            <person name="Haas B."/>
            <person name="Nusbaum C."/>
            <person name="Birren B."/>
        </authorList>
    </citation>
    <scope>NUCLEOTIDE SEQUENCE [LARGE SCALE GENOMIC DNA]</scope>
    <source>
        <strain evidence="7 8">JP610</strain>
    </source>
</reference>
<name>A0A0L0FYX5_9EUKA</name>
<evidence type="ECO:0000256" key="5">
    <source>
        <dbReference type="SAM" id="Phobius"/>
    </source>
</evidence>
<evidence type="ECO:0000259" key="6">
    <source>
        <dbReference type="Pfam" id="PF04577"/>
    </source>
</evidence>
<dbReference type="GeneID" id="25907009"/>
<evidence type="ECO:0000256" key="4">
    <source>
        <dbReference type="SAM" id="MobiDB-lite"/>
    </source>
</evidence>